<reference evidence="1 2" key="1">
    <citation type="submission" date="2019-07" db="EMBL/GenBank/DDBJ databases">
        <title>De Novo Assembly of kiwifruit Actinidia rufa.</title>
        <authorList>
            <person name="Sugita-Konishi S."/>
            <person name="Sato K."/>
            <person name="Mori E."/>
            <person name="Abe Y."/>
            <person name="Kisaki G."/>
            <person name="Hamano K."/>
            <person name="Suezawa K."/>
            <person name="Otani M."/>
            <person name="Fukuda T."/>
            <person name="Manabe T."/>
            <person name="Gomi K."/>
            <person name="Tabuchi M."/>
            <person name="Akimitsu K."/>
            <person name="Kataoka I."/>
        </authorList>
    </citation>
    <scope>NUCLEOTIDE SEQUENCE [LARGE SCALE GENOMIC DNA]</scope>
    <source>
        <strain evidence="2">cv. Fuchu</strain>
    </source>
</reference>
<proteinExistence type="predicted"/>
<evidence type="ECO:0000313" key="2">
    <source>
        <dbReference type="Proteomes" id="UP000585474"/>
    </source>
</evidence>
<dbReference type="Proteomes" id="UP000585474">
    <property type="component" value="Unassembled WGS sequence"/>
</dbReference>
<keyword evidence="2" id="KW-1185">Reference proteome</keyword>
<comment type="caution">
    <text evidence="1">The sequence shown here is derived from an EMBL/GenBank/DDBJ whole genome shotgun (WGS) entry which is preliminary data.</text>
</comment>
<dbReference type="AlphaFoldDB" id="A0A7J0HED9"/>
<evidence type="ECO:0000313" key="1">
    <source>
        <dbReference type="EMBL" id="GFZ21466.1"/>
    </source>
</evidence>
<sequence length="307" mass="32997">MTRELVWGCCTLSRSALVNVMLLGSDIACLSFLDSDWIKRPLYILFNHSDLSPDPIFKLAKEFLKSLAVLDFVPSFFVEGAPPPLIASLGVPTHGVGPFDVRLVLDPAIEFCAQISFLVSLGVECITEIHSRLGLLRRPSLLACGHNLAVKSAIHAYMSFMQLLIPNFLRGLANCLYKRSMVISRLSAPLGSNRPGFCPEVALAALCASSDSLSPLYPGVLGARGVSLRVLRLSPTSYCPDLNDSSELTMAPAGTAVVFSHDCSELQCGGPPSLLSSDSLVEISALARLVLDSPHRVSAQRTTELAK</sequence>
<name>A0A7J0HED9_9ERIC</name>
<dbReference type="EMBL" id="BJWL01000029">
    <property type="protein sequence ID" value="GFZ21466.1"/>
    <property type="molecule type" value="Genomic_DNA"/>
</dbReference>
<organism evidence="1 2">
    <name type="scientific">Actinidia rufa</name>
    <dbReference type="NCBI Taxonomy" id="165716"/>
    <lineage>
        <taxon>Eukaryota</taxon>
        <taxon>Viridiplantae</taxon>
        <taxon>Streptophyta</taxon>
        <taxon>Embryophyta</taxon>
        <taxon>Tracheophyta</taxon>
        <taxon>Spermatophyta</taxon>
        <taxon>Magnoliopsida</taxon>
        <taxon>eudicotyledons</taxon>
        <taxon>Gunneridae</taxon>
        <taxon>Pentapetalae</taxon>
        <taxon>asterids</taxon>
        <taxon>Ericales</taxon>
        <taxon>Actinidiaceae</taxon>
        <taxon>Actinidia</taxon>
    </lineage>
</organism>
<protein>
    <submittedName>
        <fullName evidence="1">Uncharacterized protein</fullName>
    </submittedName>
</protein>
<gene>
    <name evidence="1" type="ORF">Acr_29g0006280</name>
</gene>
<accession>A0A7J0HED9</accession>